<dbReference type="AlphaFoldDB" id="A0A558D7E2"/>
<comment type="caution">
    <text evidence="4">Lacks conserved residue(s) required for the propagation of feature annotation.</text>
</comment>
<evidence type="ECO:0000256" key="7">
    <source>
        <dbReference type="RuleBase" id="RU003792"/>
    </source>
</evidence>
<dbReference type="InterPro" id="IPR020097">
    <property type="entry name" value="PsdUridine_synth_TruA_a/b_dom"/>
</dbReference>
<evidence type="ECO:0000256" key="6">
    <source>
        <dbReference type="PIRSR" id="PIRSR001430-2"/>
    </source>
</evidence>
<comment type="catalytic activity">
    <reaction evidence="4 7">
        <text>uridine(38/39/40) in tRNA = pseudouridine(38/39/40) in tRNA</text>
        <dbReference type="Rhea" id="RHEA:22376"/>
        <dbReference type="Rhea" id="RHEA-COMP:10085"/>
        <dbReference type="Rhea" id="RHEA-COMP:10087"/>
        <dbReference type="ChEBI" id="CHEBI:65314"/>
        <dbReference type="ChEBI" id="CHEBI:65315"/>
        <dbReference type="EC" id="5.4.99.12"/>
    </reaction>
</comment>
<dbReference type="Pfam" id="PF01416">
    <property type="entry name" value="PseudoU_synth_1"/>
    <property type="match status" value="2"/>
</dbReference>
<name>A0A558D7E2_9PSEU</name>
<evidence type="ECO:0000313" key="10">
    <source>
        <dbReference type="Proteomes" id="UP000320011"/>
    </source>
</evidence>
<dbReference type="PANTHER" id="PTHR11142:SF0">
    <property type="entry name" value="TRNA PSEUDOURIDINE SYNTHASE-LIKE 1"/>
    <property type="match status" value="1"/>
</dbReference>
<dbReference type="FunFam" id="3.30.70.660:FF:000003">
    <property type="entry name" value="tRNA pseudouridine synthase A"/>
    <property type="match status" value="1"/>
</dbReference>
<dbReference type="Proteomes" id="UP000320011">
    <property type="component" value="Unassembled WGS sequence"/>
</dbReference>
<dbReference type="InterPro" id="IPR020103">
    <property type="entry name" value="PsdUridine_synth_cat_dom_sf"/>
</dbReference>
<dbReference type="EC" id="5.4.99.12" evidence="4"/>
<evidence type="ECO:0000256" key="1">
    <source>
        <dbReference type="ARBA" id="ARBA00009375"/>
    </source>
</evidence>
<feature type="domain" description="Pseudouridine synthase I TruA alpha/beta" evidence="8">
    <location>
        <begin position="184"/>
        <end position="282"/>
    </location>
</feature>
<reference evidence="9 10" key="2">
    <citation type="submission" date="2019-08" db="EMBL/GenBank/DDBJ databases">
        <title>Amycolatopsis acidicola sp. nov., isolated from peat swamp forest soil.</title>
        <authorList>
            <person name="Srisuk N."/>
        </authorList>
    </citation>
    <scope>NUCLEOTIDE SEQUENCE [LARGE SCALE GENOMIC DNA]</scope>
    <source>
        <strain evidence="9 10">TBRC 6029</strain>
    </source>
</reference>
<feature type="active site" description="Nucleophile" evidence="4 5">
    <location>
        <position position="74"/>
    </location>
</feature>
<evidence type="ECO:0000256" key="5">
    <source>
        <dbReference type="PIRSR" id="PIRSR001430-1"/>
    </source>
</evidence>
<comment type="caution">
    <text evidence="9">The sequence shown here is derived from an EMBL/GenBank/DDBJ whole genome shotgun (WGS) entry which is preliminary data.</text>
</comment>
<dbReference type="NCBIfam" id="TIGR00071">
    <property type="entry name" value="hisT_truA"/>
    <property type="match status" value="1"/>
</dbReference>
<feature type="domain" description="Pseudouridine synthase I TruA alpha/beta" evidence="8">
    <location>
        <begin position="28"/>
        <end position="88"/>
    </location>
</feature>
<keyword evidence="2 4" id="KW-0819">tRNA processing</keyword>
<dbReference type="InterPro" id="IPR020095">
    <property type="entry name" value="PsdUridine_synth_TruA_C"/>
</dbReference>
<comment type="similarity">
    <text evidence="1 4 7">Belongs to the tRNA pseudouridine synthase TruA family.</text>
</comment>
<dbReference type="GO" id="GO:0003723">
    <property type="term" value="F:RNA binding"/>
    <property type="evidence" value="ECO:0007669"/>
    <property type="project" value="InterPro"/>
</dbReference>
<dbReference type="Gene3D" id="3.30.70.580">
    <property type="entry name" value="Pseudouridine synthase I, catalytic domain, N-terminal subdomain"/>
    <property type="match status" value="1"/>
</dbReference>
<dbReference type="Gene3D" id="3.30.70.660">
    <property type="entry name" value="Pseudouridine synthase I, catalytic domain, C-terminal subdomain"/>
    <property type="match status" value="1"/>
</dbReference>
<dbReference type="InterPro" id="IPR020094">
    <property type="entry name" value="TruA/RsuA/RluB/E/F_N"/>
</dbReference>
<accession>A0A558D7E2</accession>
<comment type="subunit">
    <text evidence="4">Homodimer.</text>
</comment>
<dbReference type="EMBL" id="VJWX01000047">
    <property type="protein sequence ID" value="TVT56911.1"/>
    <property type="molecule type" value="Genomic_DNA"/>
</dbReference>
<dbReference type="OrthoDB" id="9811823at2"/>
<evidence type="ECO:0000313" key="9">
    <source>
        <dbReference type="EMBL" id="TVT56911.1"/>
    </source>
</evidence>
<keyword evidence="3 4" id="KW-0413">Isomerase</keyword>
<proteinExistence type="inferred from homology"/>
<dbReference type="HAMAP" id="MF_00171">
    <property type="entry name" value="TruA"/>
    <property type="match status" value="1"/>
</dbReference>
<gene>
    <name evidence="4 9" type="primary">truA</name>
    <name evidence="9" type="ORF">FNH05_07780</name>
</gene>
<organism evidence="9 10">
    <name type="scientific">Amycolatopsis rhizosphaerae</name>
    <dbReference type="NCBI Taxonomy" id="2053003"/>
    <lineage>
        <taxon>Bacteria</taxon>
        <taxon>Bacillati</taxon>
        <taxon>Actinomycetota</taxon>
        <taxon>Actinomycetes</taxon>
        <taxon>Pseudonocardiales</taxon>
        <taxon>Pseudonocardiaceae</taxon>
        <taxon>Amycolatopsis</taxon>
    </lineage>
</organism>
<dbReference type="InterPro" id="IPR001406">
    <property type="entry name" value="PsdUridine_synth_TruA"/>
</dbReference>
<dbReference type="SUPFAM" id="SSF55120">
    <property type="entry name" value="Pseudouridine synthase"/>
    <property type="match status" value="1"/>
</dbReference>
<evidence type="ECO:0000259" key="8">
    <source>
        <dbReference type="Pfam" id="PF01416"/>
    </source>
</evidence>
<comment type="function">
    <text evidence="4">Formation of pseudouridine at positions 38, 39 and 40 in the anticodon stem and loop of transfer RNAs.</text>
</comment>
<evidence type="ECO:0000256" key="3">
    <source>
        <dbReference type="ARBA" id="ARBA00023235"/>
    </source>
</evidence>
<dbReference type="PANTHER" id="PTHR11142">
    <property type="entry name" value="PSEUDOURIDYLATE SYNTHASE"/>
    <property type="match status" value="1"/>
</dbReference>
<dbReference type="GO" id="GO:0031119">
    <property type="term" value="P:tRNA pseudouridine synthesis"/>
    <property type="evidence" value="ECO:0007669"/>
    <property type="project" value="UniProtKB-UniRule"/>
</dbReference>
<evidence type="ECO:0000256" key="2">
    <source>
        <dbReference type="ARBA" id="ARBA00022694"/>
    </source>
</evidence>
<dbReference type="CDD" id="cd02570">
    <property type="entry name" value="PseudoU_synth_EcTruA"/>
    <property type="match status" value="1"/>
</dbReference>
<sequence length="304" mass="33208">MTGSFSPRDEPAHPRGESGLVRLRLDVSYDGTGFSGWARQPGRRTVQGLLEEALAKQPPGAAVPHSVVVAGRTDAGVHATGQVVHVDVVPFDGPDPSARLAVDEHGIPELTRMCHRWNRYLPGDVRVLGARVAPPGFDARFSAVRRHYRYRVSDAPWGVDPLRRHDTLPWGRPLSVDAMNDASGALLGLRDFAAFCKQREGSTTIRELQCFRWRRLDEHLIEAEVSADAFCHSMVRSLVGALLLVGDGRRATGWPAEVLSSRVRDSAVAPAHGLTLVGVDYPPDEELAARAEQTRNVRQAGEVS</sequence>
<reference evidence="9 10" key="1">
    <citation type="submission" date="2019-07" db="EMBL/GenBank/DDBJ databases">
        <authorList>
            <person name="Duangmal K."/>
            <person name="Teo W.F.A."/>
        </authorList>
    </citation>
    <scope>NUCLEOTIDE SEQUENCE [LARGE SCALE GENOMIC DNA]</scope>
    <source>
        <strain evidence="9 10">TBRC 6029</strain>
    </source>
</reference>
<evidence type="ECO:0000256" key="4">
    <source>
        <dbReference type="HAMAP-Rule" id="MF_00171"/>
    </source>
</evidence>
<dbReference type="PIRSF" id="PIRSF001430">
    <property type="entry name" value="tRNA_psdUrid_synth"/>
    <property type="match status" value="1"/>
</dbReference>
<dbReference type="GO" id="GO:0160147">
    <property type="term" value="F:tRNA pseudouridine(38-40) synthase activity"/>
    <property type="evidence" value="ECO:0007669"/>
    <property type="project" value="UniProtKB-EC"/>
</dbReference>
<feature type="binding site" evidence="4 6">
    <location>
        <position position="148"/>
    </location>
    <ligand>
        <name>substrate</name>
    </ligand>
</feature>
<protein>
    <recommendedName>
        <fullName evidence="4">tRNA pseudouridine synthase A</fullName>
        <ecNumber evidence="4">5.4.99.12</ecNumber>
    </recommendedName>
    <alternativeName>
        <fullName evidence="4">tRNA pseudouridine(38-40) synthase</fullName>
    </alternativeName>
    <alternativeName>
        <fullName evidence="4">tRNA pseudouridylate synthase I</fullName>
    </alternativeName>
    <alternativeName>
        <fullName evidence="4">tRNA-uridine isomerase I</fullName>
    </alternativeName>
</protein>
<keyword evidence="10" id="KW-1185">Reference proteome</keyword>